<evidence type="ECO:0000313" key="3">
    <source>
        <dbReference type="Proteomes" id="UP001469553"/>
    </source>
</evidence>
<accession>A0ABV0YD12</accession>
<feature type="region of interest" description="Disordered" evidence="1">
    <location>
        <begin position="1"/>
        <end position="20"/>
    </location>
</feature>
<proteinExistence type="predicted"/>
<reference evidence="2 3" key="1">
    <citation type="submission" date="2021-06" db="EMBL/GenBank/DDBJ databases">
        <authorList>
            <person name="Palmer J.M."/>
        </authorList>
    </citation>
    <scope>NUCLEOTIDE SEQUENCE [LARGE SCALE GENOMIC DNA]</scope>
    <source>
        <strain evidence="2 3">AS_MEX2019</strain>
        <tissue evidence="2">Muscle</tissue>
    </source>
</reference>
<keyword evidence="3" id="KW-1185">Reference proteome</keyword>
<sequence length="75" mass="8148">MAFGCSSFLKSTSGQTPPESRWVLTDGTAGHLPILKGSKLVVKCVFHLEVSMADHSICDPQSCSFLSKDLEQHIL</sequence>
<name>A0ABV0YD12_9TELE</name>
<organism evidence="2 3">
    <name type="scientific">Ameca splendens</name>
    <dbReference type="NCBI Taxonomy" id="208324"/>
    <lineage>
        <taxon>Eukaryota</taxon>
        <taxon>Metazoa</taxon>
        <taxon>Chordata</taxon>
        <taxon>Craniata</taxon>
        <taxon>Vertebrata</taxon>
        <taxon>Euteleostomi</taxon>
        <taxon>Actinopterygii</taxon>
        <taxon>Neopterygii</taxon>
        <taxon>Teleostei</taxon>
        <taxon>Neoteleostei</taxon>
        <taxon>Acanthomorphata</taxon>
        <taxon>Ovalentaria</taxon>
        <taxon>Atherinomorphae</taxon>
        <taxon>Cyprinodontiformes</taxon>
        <taxon>Goodeidae</taxon>
        <taxon>Ameca</taxon>
    </lineage>
</organism>
<dbReference type="EMBL" id="JAHRIP010029277">
    <property type="protein sequence ID" value="MEQ2291653.1"/>
    <property type="molecule type" value="Genomic_DNA"/>
</dbReference>
<comment type="caution">
    <text evidence="2">The sequence shown here is derived from an EMBL/GenBank/DDBJ whole genome shotgun (WGS) entry which is preliminary data.</text>
</comment>
<evidence type="ECO:0000313" key="2">
    <source>
        <dbReference type="EMBL" id="MEQ2291653.1"/>
    </source>
</evidence>
<gene>
    <name evidence="2" type="ORF">AMECASPLE_015202</name>
</gene>
<feature type="non-terminal residue" evidence="2">
    <location>
        <position position="1"/>
    </location>
</feature>
<dbReference type="Proteomes" id="UP001469553">
    <property type="component" value="Unassembled WGS sequence"/>
</dbReference>
<feature type="compositionally biased region" description="Polar residues" evidence="1">
    <location>
        <begin position="8"/>
        <end position="18"/>
    </location>
</feature>
<protein>
    <submittedName>
        <fullName evidence="2">Uncharacterized protein</fullName>
    </submittedName>
</protein>
<evidence type="ECO:0000256" key="1">
    <source>
        <dbReference type="SAM" id="MobiDB-lite"/>
    </source>
</evidence>